<evidence type="ECO:0000313" key="1">
    <source>
        <dbReference type="EMBL" id="KAF9605681.1"/>
    </source>
</evidence>
<reference evidence="1 2" key="1">
    <citation type="submission" date="2020-10" db="EMBL/GenBank/DDBJ databases">
        <title>The Coptis chinensis genome and diversification of protoberbering-type alkaloids.</title>
        <authorList>
            <person name="Wang B."/>
            <person name="Shu S."/>
            <person name="Song C."/>
            <person name="Liu Y."/>
        </authorList>
    </citation>
    <scope>NUCLEOTIDE SEQUENCE [LARGE SCALE GENOMIC DNA]</scope>
    <source>
        <strain evidence="1">HL-2020</strain>
        <tissue evidence="1">Leaf</tissue>
    </source>
</reference>
<dbReference type="EMBL" id="JADFTS010000005">
    <property type="protein sequence ID" value="KAF9605681.1"/>
    <property type="molecule type" value="Genomic_DNA"/>
</dbReference>
<dbReference type="Proteomes" id="UP000631114">
    <property type="component" value="Unassembled WGS sequence"/>
</dbReference>
<keyword evidence="2" id="KW-1185">Reference proteome</keyword>
<comment type="caution">
    <text evidence="1">The sequence shown here is derived from an EMBL/GenBank/DDBJ whole genome shotgun (WGS) entry which is preliminary data.</text>
</comment>
<dbReference type="PANTHER" id="PTHR47895:SF2">
    <property type="entry name" value="CYSTEINE AND HISTIDINE-RICH DOMAIN-CONTAINING PROTEIN RAR1"/>
    <property type="match status" value="1"/>
</dbReference>
<gene>
    <name evidence="1" type="ORF">IFM89_018024</name>
</gene>
<name>A0A835LZZ4_9MAGN</name>
<dbReference type="GO" id="GO:0005634">
    <property type="term" value="C:nucleus"/>
    <property type="evidence" value="ECO:0007669"/>
    <property type="project" value="TreeGrafter"/>
</dbReference>
<dbReference type="GO" id="GO:0051879">
    <property type="term" value="F:Hsp90 protein binding"/>
    <property type="evidence" value="ECO:0007669"/>
    <property type="project" value="TreeGrafter"/>
</dbReference>
<evidence type="ECO:0000313" key="2">
    <source>
        <dbReference type="Proteomes" id="UP000631114"/>
    </source>
</evidence>
<organism evidence="1 2">
    <name type="scientific">Coptis chinensis</name>
    <dbReference type="NCBI Taxonomy" id="261450"/>
    <lineage>
        <taxon>Eukaryota</taxon>
        <taxon>Viridiplantae</taxon>
        <taxon>Streptophyta</taxon>
        <taxon>Embryophyta</taxon>
        <taxon>Tracheophyta</taxon>
        <taxon>Spermatophyta</taxon>
        <taxon>Magnoliopsida</taxon>
        <taxon>Ranunculales</taxon>
        <taxon>Ranunculaceae</taxon>
        <taxon>Coptidoideae</taxon>
        <taxon>Coptis</taxon>
    </lineage>
</organism>
<dbReference type="GO" id="GO:0042742">
    <property type="term" value="P:defense response to bacterium"/>
    <property type="evidence" value="ECO:0007669"/>
    <property type="project" value="TreeGrafter"/>
</dbReference>
<protein>
    <submittedName>
        <fullName evidence="1">Uncharacterized protein</fullName>
    </submittedName>
</protein>
<dbReference type="GO" id="GO:0005737">
    <property type="term" value="C:cytoplasm"/>
    <property type="evidence" value="ECO:0007669"/>
    <property type="project" value="TreeGrafter"/>
</dbReference>
<dbReference type="GO" id="GO:0050832">
    <property type="term" value="P:defense response to fungus"/>
    <property type="evidence" value="ECO:0007669"/>
    <property type="project" value="TreeGrafter"/>
</dbReference>
<sequence>CKTGKHTTEKLVITKVVSTTMKPIPSPLDSASSNVACSRCKQGFICSEHGSQPKEENSKPLNALVIPVDNNVDVPKHDPAPVKKIVGPNQRASDLRKTKDVDARSKIFLPLYISRAIFNVTVEIDHARLILVFSPARMPCSPTVSKKMMQLITISRLLIRPIIGNESSATCIWRATRDL</sequence>
<dbReference type="OrthoDB" id="10261079at2759"/>
<feature type="non-terminal residue" evidence="1">
    <location>
        <position position="1"/>
    </location>
</feature>
<proteinExistence type="predicted"/>
<dbReference type="InterPro" id="IPR043316">
    <property type="entry name" value="RAR1"/>
</dbReference>
<dbReference type="AlphaFoldDB" id="A0A835LZZ4"/>
<dbReference type="PANTHER" id="PTHR47895">
    <property type="entry name" value="CYSTEINE AND HISTIDINE-RICH DOMAIN-CONTAINING PROTEIN RAR1"/>
    <property type="match status" value="1"/>
</dbReference>
<accession>A0A835LZZ4</accession>